<evidence type="ECO:0000313" key="3">
    <source>
        <dbReference type="Proteomes" id="UP000410984"/>
    </source>
</evidence>
<protein>
    <submittedName>
        <fullName evidence="2">Uncharacterized protein</fullName>
    </submittedName>
</protein>
<evidence type="ECO:0000313" key="2">
    <source>
        <dbReference type="EMBL" id="VUD72778.1"/>
    </source>
</evidence>
<name>A0A509EF53_9HYPH</name>
<accession>A0A509EF53</accession>
<reference evidence="2 3" key="1">
    <citation type="submission" date="2019-06" db="EMBL/GenBank/DDBJ databases">
        <authorList>
            <person name="Rodrigo-Torres L."/>
            <person name="Arahal R. D."/>
            <person name="Lucena T."/>
        </authorList>
    </citation>
    <scope>NUCLEOTIDE SEQUENCE [LARGE SCALE GENOMIC DNA]</scope>
    <source>
        <strain evidence="2 3">SB0023/3</strain>
    </source>
</reference>
<proteinExistence type="predicted"/>
<feature type="signal peptide" evidence="1">
    <location>
        <begin position="1"/>
        <end position="23"/>
    </location>
</feature>
<dbReference type="PROSITE" id="PS51257">
    <property type="entry name" value="PROKAR_LIPOPROTEIN"/>
    <property type="match status" value="1"/>
</dbReference>
<evidence type="ECO:0000256" key="1">
    <source>
        <dbReference type="SAM" id="SignalP"/>
    </source>
</evidence>
<dbReference type="Proteomes" id="UP000410984">
    <property type="component" value="Unassembled WGS sequence"/>
</dbReference>
<organism evidence="2 3">
    <name type="scientific">Methylobacterium symbioticum</name>
    <dbReference type="NCBI Taxonomy" id="2584084"/>
    <lineage>
        <taxon>Bacteria</taxon>
        <taxon>Pseudomonadati</taxon>
        <taxon>Pseudomonadota</taxon>
        <taxon>Alphaproteobacteria</taxon>
        <taxon>Hyphomicrobiales</taxon>
        <taxon>Methylobacteriaceae</taxon>
        <taxon>Methylobacterium</taxon>
    </lineage>
</organism>
<keyword evidence="3" id="KW-1185">Reference proteome</keyword>
<dbReference type="RefSeq" id="WP_185156896.1">
    <property type="nucleotide sequence ID" value="NZ_CABFPH010000050.1"/>
</dbReference>
<gene>
    <name evidence="2" type="ORF">MET9862_03382</name>
</gene>
<dbReference type="AlphaFoldDB" id="A0A509EF53"/>
<dbReference type="EMBL" id="CABFPH010000050">
    <property type="protein sequence ID" value="VUD72778.1"/>
    <property type="molecule type" value="Genomic_DNA"/>
</dbReference>
<sequence length="49" mass="5245">MTAARPFRWLLALAALFVPATLACRDGGLSTEVGAQAEAPADVVFRHYL</sequence>
<feature type="chain" id="PRO_5021347769" evidence="1">
    <location>
        <begin position="24"/>
        <end position="49"/>
    </location>
</feature>
<keyword evidence="1" id="KW-0732">Signal</keyword>